<evidence type="ECO:0000313" key="4">
    <source>
        <dbReference type="EMBL" id="GLK53373.1"/>
    </source>
</evidence>
<proteinExistence type="predicted"/>
<dbReference type="InterPro" id="IPR011990">
    <property type="entry name" value="TPR-like_helical_dom_sf"/>
</dbReference>
<dbReference type="RefSeq" id="WP_271187725.1">
    <property type="nucleotide sequence ID" value="NZ_BSFE01000010.1"/>
</dbReference>
<protein>
    <recommendedName>
        <fullName evidence="3">Ancillary SecYEG translocon subunit/Cell division coordinator CpoB TPR domain-containing protein</fullName>
    </recommendedName>
</protein>
<dbReference type="Proteomes" id="UP001143486">
    <property type="component" value="Unassembled WGS sequence"/>
</dbReference>
<dbReference type="AlphaFoldDB" id="A0A9W6IN44"/>
<feature type="domain" description="Ancillary SecYEG translocon subunit/Cell division coordinator CpoB TPR" evidence="3">
    <location>
        <begin position="22"/>
        <end position="134"/>
    </location>
</feature>
<gene>
    <name evidence="4" type="ORF">GCM10017621_28810</name>
</gene>
<feature type="region of interest" description="Disordered" evidence="1">
    <location>
        <begin position="215"/>
        <end position="257"/>
    </location>
</feature>
<evidence type="ECO:0000256" key="2">
    <source>
        <dbReference type="SAM" id="Phobius"/>
    </source>
</evidence>
<name>A0A9W6IN44_9PROT</name>
<feature type="compositionally biased region" description="Acidic residues" evidence="1">
    <location>
        <begin position="245"/>
        <end position="257"/>
    </location>
</feature>
<keyword evidence="2" id="KW-0812">Transmembrane</keyword>
<evidence type="ECO:0000259" key="3">
    <source>
        <dbReference type="Pfam" id="PF09976"/>
    </source>
</evidence>
<organism evidence="4 5">
    <name type="scientific">Maricaulis virginensis</name>
    <dbReference type="NCBI Taxonomy" id="144022"/>
    <lineage>
        <taxon>Bacteria</taxon>
        <taxon>Pseudomonadati</taxon>
        <taxon>Pseudomonadota</taxon>
        <taxon>Alphaproteobacteria</taxon>
        <taxon>Maricaulales</taxon>
        <taxon>Maricaulaceae</taxon>
        <taxon>Maricaulis</taxon>
    </lineage>
</organism>
<reference evidence="4" key="2">
    <citation type="submission" date="2023-01" db="EMBL/GenBank/DDBJ databases">
        <authorList>
            <person name="Sun Q."/>
            <person name="Evtushenko L."/>
        </authorList>
    </citation>
    <scope>NUCLEOTIDE SEQUENCE</scope>
    <source>
        <strain evidence="4">VKM B-1513</strain>
    </source>
</reference>
<feature type="transmembrane region" description="Helical" evidence="2">
    <location>
        <begin position="24"/>
        <end position="42"/>
    </location>
</feature>
<accession>A0A9W6IN44</accession>
<dbReference type="Pfam" id="PF09976">
    <property type="entry name" value="TPR_21"/>
    <property type="match status" value="1"/>
</dbReference>
<keyword evidence="5" id="KW-1185">Reference proteome</keyword>
<dbReference type="SUPFAM" id="SSF48452">
    <property type="entry name" value="TPR-like"/>
    <property type="match status" value="1"/>
</dbReference>
<evidence type="ECO:0000313" key="5">
    <source>
        <dbReference type="Proteomes" id="UP001143486"/>
    </source>
</evidence>
<keyword evidence="2" id="KW-1133">Transmembrane helix</keyword>
<reference evidence="4" key="1">
    <citation type="journal article" date="2014" name="Int. J. Syst. Evol. Microbiol.">
        <title>Complete genome sequence of Corynebacterium casei LMG S-19264T (=DSM 44701T), isolated from a smear-ripened cheese.</title>
        <authorList>
            <consortium name="US DOE Joint Genome Institute (JGI-PGF)"/>
            <person name="Walter F."/>
            <person name="Albersmeier A."/>
            <person name="Kalinowski J."/>
            <person name="Ruckert C."/>
        </authorList>
    </citation>
    <scope>NUCLEOTIDE SEQUENCE</scope>
    <source>
        <strain evidence="4">VKM B-1513</strain>
    </source>
</reference>
<comment type="caution">
    <text evidence="4">The sequence shown here is derived from an EMBL/GenBank/DDBJ whole genome shotgun (WGS) entry which is preliminary data.</text>
</comment>
<evidence type="ECO:0000256" key="1">
    <source>
        <dbReference type="SAM" id="MobiDB-lite"/>
    </source>
</evidence>
<keyword evidence="2" id="KW-0472">Membrane</keyword>
<feature type="compositionally biased region" description="Low complexity" evidence="1">
    <location>
        <begin position="229"/>
        <end position="244"/>
    </location>
</feature>
<dbReference type="InterPro" id="IPR018704">
    <property type="entry name" value="SecYEG/CpoB_TPR"/>
</dbReference>
<sequence>MVDIFEEVDEELRRDKYQDLLRKYGPWVLGGALAIIAGAAGYQGWNAWRTAQQEASSDAYVSALRAAEAGNYSLASTGFETLAEDGVGGYPELALLQRGSVALEEGDREAAAGFFDRAARQASDPVIRDLATLKSVWARWDALSFNDIEIRLTPLTGDTSPYRFLAREAIAAAALRDGNLERARETYQLISFGFDAPQGVRQRAQEALAVIASRSATQAPAEAVDSEAEAGAPAGDAAEEPAPAGDDENDAGEPGDE</sequence>
<dbReference type="EMBL" id="BSFE01000010">
    <property type="protein sequence ID" value="GLK53373.1"/>
    <property type="molecule type" value="Genomic_DNA"/>
</dbReference>